<gene>
    <name evidence="1" type="ORF">TPAR_01200</name>
</gene>
<dbReference type="OrthoDB" id="4922000at2759"/>
<dbReference type="STRING" id="94208.A0A2S4L834"/>
<reference evidence="1 2" key="1">
    <citation type="submission" date="2018-01" db="EMBL/GenBank/DDBJ databases">
        <title>Harnessing the power of phylogenomics to disentangle the directionality and signatures of interkingdom host jumping in the parasitic fungal genus Tolypocladium.</title>
        <authorList>
            <person name="Quandt C.A."/>
            <person name="Patterson W."/>
            <person name="Spatafora J.W."/>
        </authorList>
    </citation>
    <scope>NUCLEOTIDE SEQUENCE [LARGE SCALE GENOMIC DNA]</scope>
    <source>
        <strain evidence="1 2">NRBC 100945</strain>
    </source>
</reference>
<proteinExistence type="predicted"/>
<evidence type="ECO:0000313" key="1">
    <source>
        <dbReference type="EMBL" id="POR38577.1"/>
    </source>
</evidence>
<protein>
    <submittedName>
        <fullName evidence="1">Uncharacterized protein</fullName>
    </submittedName>
</protein>
<dbReference type="EMBL" id="PKSG01000126">
    <property type="protein sequence ID" value="POR38577.1"/>
    <property type="molecule type" value="Genomic_DNA"/>
</dbReference>
<dbReference type="Proteomes" id="UP000237481">
    <property type="component" value="Unassembled WGS sequence"/>
</dbReference>
<organism evidence="1 2">
    <name type="scientific">Tolypocladium paradoxum</name>
    <dbReference type="NCBI Taxonomy" id="94208"/>
    <lineage>
        <taxon>Eukaryota</taxon>
        <taxon>Fungi</taxon>
        <taxon>Dikarya</taxon>
        <taxon>Ascomycota</taxon>
        <taxon>Pezizomycotina</taxon>
        <taxon>Sordariomycetes</taxon>
        <taxon>Hypocreomycetidae</taxon>
        <taxon>Hypocreales</taxon>
        <taxon>Ophiocordycipitaceae</taxon>
        <taxon>Tolypocladium</taxon>
    </lineage>
</organism>
<name>A0A2S4L834_9HYPO</name>
<dbReference type="SUPFAM" id="SSF53756">
    <property type="entry name" value="UDP-Glycosyltransferase/glycogen phosphorylase"/>
    <property type="match status" value="1"/>
</dbReference>
<sequence>MAFREAGLPLDMIPPHVKPCGPIVLDVVPAEAQDGELAMWLKKASTMLVNLGSGVQYDEQMARAMADALVPVLQSTNAQALWKLSKIGEYSDDLLRPLENYVKSGRLRLETWLNVDPVLLLRTGKETAPVWHANALSEGFMASLTGEEARA</sequence>
<dbReference type="Gene3D" id="3.40.50.2000">
    <property type="entry name" value="Glycogen Phosphorylase B"/>
    <property type="match status" value="1"/>
</dbReference>
<accession>A0A2S4L834</accession>
<keyword evidence="2" id="KW-1185">Reference proteome</keyword>
<comment type="caution">
    <text evidence="1">The sequence shown here is derived from an EMBL/GenBank/DDBJ whole genome shotgun (WGS) entry which is preliminary data.</text>
</comment>
<dbReference type="AlphaFoldDB" id="A0A2S4L834"/>
<evidence type="ECO:0000313" key="2">
    <source>
        <dbReference type="Proteomes" id="UP000237481"/>
    </source>
</evidence>